<dbReference type="RefSeq" id="XP_032800107.1">
    <property type="nucleotide sequence ID" value="XM_032944216.1"/>
</dbReference>
<organism evidence="3 4">
    <name type="scientific">Petromyzon marinus</name>
    <name type="common">Sea lamprey</name>
    <dbReference type="NCBI Taxonomy" id="7757"/>
    <lineage>
        <taxon>Eukaryota</taxon>
        <taxon>Metazoa</taxon>
        <taxon>Chordata</taxon>
        <taxon>Craniata</taxon>
        <taxon>Vertebrata</taxon>
        <taxon>Cyclostomata</taxon>
        <taxon>Hyperoartia</taxon>
        <taxon>Petromyzontiformes</taxon>
        <taxon>Petromyzontidae</taxon>
        <taxon>Petromyzon</taxon>
    </lineage>
</organism>
<evidence type="ECO:0000256" key="1">
    <source>
        <dbReference type="SAM" id="MobiDB-lite"/>
    </source>
</evidence>
<sequence length="149" mass="16306">MRVSLSACPQVRTFGGVGSAGGNLLSGGSHASRPPRNPTGRQQQQQQREERGARSDARADGIYRELVDERSLLRIMEMGFTRAESRAALMDHHNRLEDALNALLLAPAAPPLAELLAPQPPSRGGERESLKHICFTKNHNEFKTFVPGN</sequence>
<dbReference type="Pfam" id="PF22562">
    <property type="entry name" value="UBA_7"/>
    <property type="match status" value="1"/>
</dbReference>
<dbReference type="KEGG" id="pmrn:116937112"/>
<dbReference type="Proteomes" id="UP001318040">
    <property type="component" value="Unplaced"/>
</dbReference>
<protein>
    <submittedName>
        <fullName evidence="4">Tudor domain-containing protein 3-like</fullName>
    </submittedName>
</protein>
<dbReference type="SMART" id="SM00165">
    <property type="entry name" value="UBA"/>
    <property type="match status" value="1"/>
</dbReference>
<dbReference type="AlphaFoldDB" id="A0AAJ7WJT6"/>
<proteinExistence type="predicted"/>
<gene>
    <name evidence="4" type="primary">LOC116937112</name>
</gene>
<evidence type="ECO:0000313" key="3">
    <source>
        <dbReference type="Proteomes" id="UP001318040"/>
    </source>
</evidence>
<accession>A0AAJ7WJT6</accession>
<dbReference type="SUPFAM" id="SSF46934">
    <property type="entry name" value="UBA-like"/>
    <property type="match status" value="1"/>
</dbReference>
<feature type="region of interest" description="Disordered" evidence="1">
    <location>
        <begin position="18"/>
        <end position="60"/>
    </location>
</feature>
<evidence type="ECO:0000259" key="2">
    <source>
        <dbReference type="PROSITE" id="PS50030"/>
    </source>
</evidence>
<evidence type="ECO:0000313" key="4">
    <source>
        <dbReference type="RefSeq" id="XP_032800107.1"/>
    </source>
</evidence>
<feature type="compositionally biased region" description="Basic and acidic residues" evidence="1">
    <location>
        <begin position="47"/>
        <end position="60"/>
    </location>
</feature>
<keyword evidence="3" id="KW-1185">Reference proteome</keyword>
<dbReference type="InterPro" id="IPR009060">
    <property type="entry name" value="UBA-like_sf"/>
</dbReference>
<feature type="domain" description="UBA" evidence="2">
    <location>
        <begin position="66"/>
        <end position="106"/>
    </location>
</feature>
<dbReference type="PROSITE" id="PS50030">
    <property type="entry name" value="UBA"/>
    <property type="match status" value="1"/>
</dbReference>
<dbReference type="Gene3D" id="1.10.8.10">
    <property type="entry name" value="DNA helicase RuvA subunit, C-terminal domain"/>
    <property type="match status" value="1"/>
</dbReference>
<dbReference type="InterPro" id="IPR015940">
    <property type="entry name" value="UBA"/>
</dbReference>
<name>A0AAJ7WJT6_PETMA</name>
<reference evidence="4" key="1">
    <citation type="submission" date="2025-08" db="UniProtKB">
        <authorList>
            <consortium name="RefSeq"/>
        </authorList>
    </citation>
    <scope>IDENTIFICATION</scope>
    <source>
        <tissue evidence="4">Sperm</tissue>
    </source>
</reference>